<dbReference type="NCBIfam" id="TIGR02232">
    <property type="entry name" value="myxo_disulf_rpt"/>
    <property type="match status" value="3"/>
</dbReference>
<keyword evidence="1" id="KW-0732">Signal</keyword>
<feature type="domain" description="Chitin-binding type-2" evidence="4">
    <location>
        <begin position="283"/>
        <end position="342"/>
    </location>
</feature>
<dbReference type="Proteomes" id="UP000683925">
    <property type="component" value="Unassembled WGS sequence"/>
</dbReference>
<dbReference type="InterPro" id="IPR002557">
    <property type="entry name" value="Chitin-bd_dom"/>
</dbReference>
<gene>
    <name evidence="5" type="ORF">POCTA_138.1.T0910008</name>
</gene>
<evidence type="ECO:0000256" key="1">
    <source>
        <dbReference type="ARBA" id="ARBA00022729"/>
    </source>
</evidence>
<name>A0A8S1WGG3_PAROT</name>
<dbReference type="InterPro" id="IPR011936">
    <property type="entry name" value="Myxo_disulph_rpt"/>
</dbReference>
<dbReference type="OMA" id="FANNSCI"/>
<dbReference type="OrthoDB" id="409374at2759"/>
<dbReference type="GO" id="GO:0005576">
    <property type="term" value="C:extracellular region"/>
    <property type="evidence" value="ECO:0007669"/>
    <property type="project" value="InterPro"/>
</dbReference>
<dbReference type="GO" id="GO:0008061">
    <property type="term" value="F:chitin binding"/>
    <property type="evidence" value="ECO:0007669"/>
    <property type="project" value="InterPro"/>
</dbReference>
<keyword evidence="2" id="KW-0677">Repeat</keyword>
<dbReference type="EMBL" id="CAJJDP010000090">
    <property type="protein sequence ID" value="CAD8187690.1"/>
    <property type="molecule type" value="Genomic_DNA"/>
</dbReference>
<comment type="caution">
    <text evidence="5">The sequence shown here is derived from an EMBL/GenBank/DDBJ whole genome shotgun (WGS) entry which is preliminary data.</text>
</comment>
<keyword evidence="6" id="KW-1185">Reference proteome</keyword>
<dbReference type="PANTHER" id="PTHR39767:SF2">
    <property type="entry name" value="CHROMOSOME UNDETERMINED SCAFFOLD_1, WHOLE GENOME SHOTGUN SEQUENCE"/>
    <property type="match status" value="1"/>
</dbReference>
<organism evidence="5 6">
    <name type="scientific">Paramecium octaurelia</name>
    <dbReference type="NCBI Taxonomy" id="43137"/>
    <lineage>
        <taxon>Eukaryota</taxon>
        <taxon>Sar</taxon>
        <taxon>Alveolata</taxon>
        <taxon>Ciliophora</taxon>
        <taxon>Intramacronucleata</taxon>
        <taxon>Oligohymenophorea</taxon>
        <taxon>Peniculida</taxon>
        <taxon>Parameciidae</taxon>
        <taxon>Paramecium</taxon>
    </lineage>
</organism>
<protein>
    <recommendedName>
        <fullName evidence="4">Chitin-binding type-2 domain-containing protein</fullName>
    </recommendedName>
</protein>
<evidence type="ECO:0000313" key="6">
    <source>
        <dbReference type="Proteomes" id="UP000683925"/>
    </source>
</evidence>
<dbReference type="PANTHER" id="PTHR39767">
    <property type="entry name" value="CALCIUM/CALMODULIN-BINDING MEMBRANE PROTEIN PCM4-RELATED"/>
    <property type="match status" value="1"/>
</dbReference>
<evidence type="ECO:0000313" key="5">
    <source>
        <dbReference type="EMBL" id="CAD8187690.1"/>
    </source>
</evidence>
<keyword evidence="3" id="KW-1015">Disulfide bond</keyword>
<proteinExistence type="predicted"/>
<dbReference type="Pfam" id="PF13948">
    <property type="entry name" value="DUF4215"/>
    <property type="match status" value="4"/>
</dbReference>
<evidence type="ECO:0000256" key="2">
    <source>
        <dbReference type="ARBA" id="ARBA00022737"/>
    </source>
</evidence>
<evidence type="ECO:0000259" key="4">
    <source>
        <dbReference type="PROSITE" id="PS50940"/>
    </source>
</evidence>
<reference evidence="5" key="1">
    <citation type="submission" date="2021-01" db="EMBL/GenBank/DDBJ databases">
        <authorList>
            <consortium name="Genoscope - CEA"/>
            <person name="William W."/>
        </authorList>
    </citation>
    <scope>NUCLEOTIDE SEQUENCE</scope>
</reference>
<sequence length="440" mass="51094">METIQLFFTPPETLFQQLSLGCADSFDNQCLICQEGWIKNIQFQICQPNCGDNIIQGEEECDDGNQIARNGCFECVFSCTEFRKTCQFGVCQECESGFIINLIHTCDPLCGDDIVIPYSAEQYECQNCRFHQGANCRTSYYSKCLECNLGFYNQEYSCYPYCVVKIILKQYEDCDDGNEQPFDGCYECKYQCIQGCNICDHGLYILKCDDGYKFANNSCISICGDQIINKEEDCEDVNQVEFDGCYNCKLSCPKNCKECYKGICQVQFQKYLFFKNYTKIFHNNTCLGCDNQYQLSNSNECKQNIQCGNGLLQESEDCDDGNDFAIDGCKKCRIDPNWVCDILTTNSPSQCIFLSQYDTEQIIYKHLIQVNRQKYIPNNYFLKPSFFNQKTQIRKCGITIYKQSRMLDYMPILESMFWKFKFINYLNFENLNQSEGLQQN</sequence>
<dbReference type="AlphaFoldDB" id="A0A8S1WGG3"/>
<evidence type="ECO:0000256" key="3">
    <source>
        <dbReference type="ARBA" id="ARBA00023157"/>
    </source>
</evidence>
<accession>A0A8S1WGG3</accession>
<dbReference type="PROSITE" id="PS50940">
    <property type="entry name" value="CHIT_BIND_II"/>
    <property type="match status" value="1"/>
</dbReference>